<organism evidence="4 5">
    <name type="scientific">Pseudozyma antarctica (strain T-34)</name>
    <name type="common">Yeast</name>
    <name type="synonym">Candida antarctica</name>
    <dbReference type="NCBI Taxonomy" id="1151754"/>
    <lineage>
        <taxon>Eukaryota</taxon>
        <taxon>Fungi</taxon>
        <taxon>Dikarya</taxon>
        <taxon>Basidiomycota</taxon>
        <taxon>Ustilaginomycotina</taxon>
        <taxon>Ustilaginomycetes</taxon>
        <taxon>Ustilaginales</taxon>
        <taxon>Ustilaginaceae</taxon>
        <taxon>Moesziomyces</taxon>
    </lineage>
</organism>
<dbReference type="GO" id="GO:0006397">
    <property type="term" value="P:mRNA processing"/>
    <property type="evidence" value="ECO:0007669"/>
    <property type="project" value="UniProtKB-KW"/>
</dbReference>
<evidence type="ECO:0000256" key="1">
    <source>
        <dbReference type="ARBA" id="ARBA00022664"/>
    </source>
</evidence>
<dbReference type="GO" id="GO:0005681">
    <property type="term" value="C:spliceosomal complex"/>
    <property type="evidence" value="ECO:0007669"/>
    <property type="project" value="TreeGrafter"/>
</dbReference>
<evidence type="ECO:0000313" key="4">
    <source>
        <dbReference type="EMBL" id="GAC76886.1"/>
    </source>
</evidence>
<dbReference type="PANTHER" id="PTHR23148:SF0">
    <property type="entry name" value="SERINE_ARGININE REPETITIVE MATRIX PROTEIN 1"/>
    <property type="match status" value="1"/>
</dbReference>
<evidence type="ECO:0000259" key="3">
    <source>
        <dbReference type="PROSITE" id="PS51025"/>
    </source>
</evidence>
<dbReference type="SMART" id="SM00311">
    <property type="entry name" value="PWI"/>
    <property type="match status" value="1"/>
</dbReference>
<dbReference type="PANTHER" id="PTHR23148">
    <property type="entry name" value="SERINE/ARGININE REGULATED NUCLEAR MATRIX PROTEIN"/>
    <property type="match status" value="1"/>
</dbReference>
<dbReference type="STRING" id="1151754.M9LSH8"/>
<dbReference type="GO" id="GO:0003723">
    <property type="term" value="F:RNA binding"/>
    <property type="evidence" value="ECO:0007669"/>
    <property type="project" value="TreeGrafter"/>
</dbReference>
<keyword evidence="1" id="KW-0507">mRNA processing</keyword>
<dbReference type="InterPro" id="IPR052225">
    <property type="entry name" value="Ser/Arg_repetitive_matrix"/>
</dbReference>
<accession>M9LSH8</accession>
<protein>
    <submittedName>
        <fullName evidence="4">Splicing coactivator SRm160/300, subunit SRm160</fullName>
    </submittedName>
</protein>
<feature type="compositionally biased region" description="Basic and acidic residues" evidence="2">
    <location>
        <begin position="198"/>
        <end position="223"/>
    </location>
</feature>
<sequence length="306" mass="34732">MGDSSYKGVSASQDSRFTDKEASLLRKLKFPRHFDTKVDMHKVELSVMKPWIARRITELLGFEDEVVLEYAMGMLEEGRYPDAKKMQIQLTGFLEASTQEFMAELWELLISAQASPGGVPQRFVEEKKQELRSKREEGERVVREARERATRAAQAAGSSNDARSAKRRSRWDAGAPSDSSFRGQADSRPPAYAPPRGSEPHRRSDAGRSFRDRSGNTTERSRDSGWGVRGSDATRRADSWRPSRRSPSPPPRRSPSPPPRDERRRSRSPSRSRSVTPDYRAAIRERKAKRAATTRRSRSRSRSLSP</sequence>
<dbReference type="InterPro" id="IPR002483">
    <property type="entry name" value="PWI_dom"/>
</dbReference>
<dbReference type="OrthoDB" id="163257at2759"/>
<feature type="compositionally biased region" description="Basic and acidic residues" evidence="2">
    <location>
        <begin position="232"/>
        <end position="241"/>
    </location>
</feature>
<dbReference type="InterPro" id="IPR036483">
    <property type="entry name" value="PWI_dom_sf"/>
</dbReference>
<proteinExistence type="predicted"/>
<feature type="region of interest" description="Disordered" evidence="2">
    <location>
        <begin position="117"/>
        <end position="306"/>
    </location>
</feature>
<evidence type="ECO:0000313" key="5">
    <source>
        <dbReference type="Proteomes" id="UP000011976"/>
    </source>
</evidence>
<gene>
    <name evidence="4" type="ORF">PANT_22d00237</name>
</gene>
<dbReference type="AlphaFoldDB" id="M9LSH8"/>
<feature type="compositionally biased region" description="Basic residues" evidence="2">
    <location>
        <begin position="286"/>
        <end position="306"/>
    </location>
</feature>
<dbReference type="Proteomes" id="UP000011976">
    <property type="component" value="Unassembled WGS sequence"/>
</dbReference>
<dbReference type="Pfam" id="PF01480">
    <property type="entry name" value="PWI"/>
    <property type="match status" value="1"/>
</dbReference>
<evidence type="ECO:0000256" key="2">
    <source>
        <dbReference type="SAM" id="MobiDB-lite"/>
    </source>
</evidence>
<feature type="compositionally biased region" description="Pro residues" evidence="2">
    <location>
        <begin position="247"/>
        <end position="258"/>
    </location>
</feature>
<dbReference type="SUPFAM" id="SSF101233">
    <property type="entry name" value="PWI domain"/>
    <property type="match status" value="1"/>
</dbReference>
<dbReference type="EMBL" id="DF196788">
    <property type="protein sequence ID" value="GAC76886.1"/>
    <property type="molecule type" value="Genomic_DNA"/>
</dbReference>
<dbReference type="GO" id="GO:0048024">
    <property type="term" value="P:regulation of mRNA splicing, via spliceosome"/>
    <property type="evidence" value="ECO:0007669"/>
    <property type="project" value="TreeGrafter"/>
</dbReference>
<dbReference type="Gene3D" id="1.20.1390.10">
    <property type="entry name" value="PWI domain"/>
    <property type="match status" value="1"/>
</dbReference>
<reference evidence="5" key="1">
    <citation type="journal article" date="2013" name="Genome Announc.">
        <title>Genome sequence of the basidiomycetous yeast Pseudozyma antarctica T-34, a producer of the glycolipid biosurfactants mannosylerythritol lipids.</title>
        <authorList>
            <person name="Morita T."/>
            <person name="Koike H."/>
            <person name="Koyama Y."/>
            <person name="Hagiwara H."/>
            <person name="Ito E."/>
            <person name="Fukuoka T."/>
            <person name="Imura T."/>
            <person name="Machida M."/>
            <person name="Kitamoto D."/>
        </authorList>
    </citation>
    <scope>NUCLEOTIDE SEQUENCE [LARGE SCALE GENOMIC DNA]</scope>
    <source>
        <strain evidence="5">T-34</strain>
    </source>
</reference>
<dbReference type="PROSITE" id="PS51025">
    <property type="entry name" value="PWI"/>
    <property type="match status" value="1"/>
</dbReference>
<feature type="compositionally biased region" description="Basic and acidic residues" evidence="2">
    <location>
        <begin position="123"/>
        <end position="150"/>
    </location>
</feature>
<name>M9LSH8_PSEA3</name>
<feature type="domain" description="PWI" evidence="3">
    <location>
        <begin position="27"/>
        <end position="126"/>
    </location>
</feature>